<name>A0AA49X4U4_9VIRU</name>
<keyword evidence="4 9" id="KW-0238">DNA-binding</keyword>
<evidence type="ECO:0000256" key="9">
    <source>
        <dbReference type="PROSITE-ProRule" id="PRU01248"/>
    </source>
</evidence>
<keyword evidence="7" id="KW-1160">Virus entry into host cell</keyword>
<evidence type="ECO:0000259" key="10">
    <source>
        <dbReference type="PROSITE" id="PS51898"/>
    </source>
</evidence>
<feature type="domain" description="Core-binding (CB)" evidence="11">
    <location>
        <begin position="72"/>
        <end position="166"/>
    </location>
</feature>
<dbReference type="SUPFAM" id="SSF56349">
    <property type="entry name" value="DNA breaking-rejoining enzymes"/>
    <property type="match status" value="1"/>
</dbReference>
<organism evidence="12">
    <name type="scientific">Firmicutes phage HS08</name>
    <dbReference type="NCBI Taxonomy" id="3056391"/>
    <lineage>
        <taxon>Viruses</taxon>
    </lineage>
</organism>
<dbReference type="GO" id="GO:0006310">
    <property type="term" value="P:DNA recombination"/>
    <property type="evidence" value="ECO:0007669"/>
    <property type="project" value="UniProtKB-KW"/>
</dbReference>
<dbReference type="InterPro" id="IPR013762">
    <property type="entry name" value="Integrase-like_cat_sf"/>
</dbReference>
<dbReference type="GO" id="GO:0044826">
    <property type="term" value="P:viral genome integration into host DNA"/>
    <property type="evidence" value="ECO:0007669"/>
    <property type="project" value="UniProtKB-KW"/>
</dbReference>
<reference evidence="12" key="1">
    <citation type="submission" date="2023-04" db="EMBL/GenBank/DDBJ databases">
        <title>The human skin virome in hidradenitis suppurativa patients.</title>
        <authorList>
            <person name="Jansen D."/>
        </authorList>
    </citation>
    <scope>NUCLEOTIDE SEQUENCE</scope>
    <source>
        <strain evidence="12">VC3_JansenPhageE</strain>
    </source>
</reference>
<dbReference type="InterPro" id="IPR010998">
    <property type="entry name" value="Integrase_recombinase_N"/>
</dbReference>
<dbReference type="GO" id="GO:0015074">
    <property type="term" value="P:DNA integration"/>
    <property type="evidence" value="ECO:0007669"/>
    <property type="project" value="UniProtKB-KW"/>
</dbReference>
<protein>
    <recommendedName>
        <fullName evidence="2">Integrase</fullName>
    </recommendedName>
</protein>
<evidence type="ECO:0000313" key="12">
    <source>
        <dbReference type="EMBL" id="WLJ25726.1"/>
    </source>
</evidence>
<accession>A0AA49X4U4</accession>
<dbReference type="PROSITE" id="PS51898">
    <property type="entry name" value="TYR_RECOMBINASE"/>
    <property type="match status" value="1"/>
</dbReference>
<evidence type="ECO:0000256" key="5">
    <source>
        <dbReference type="ARBA" id="ARBA00023172"/>
    </source>
</evidence>
<dbReference type="Gene3D" id="1.10.150.130">
    <property type="match status" value="1"/>
</dbReference>
<evidence type="ECO:0000259" key="11">
    <source>
        <dbReference type="PROSITE" id="PS51900"/>
    </source>
</evidence>
<dbReference type="GO" id="GO:0046718">
    <property type="term" value="P:symbiont entry into host cell"/>
    <property type="evidence" value="ECO:0007669"/>
    <property type="project" value="UniProtKB-KW"/>
</dbReference>
<dbReference type="GO" id="GO:0075713">
    <property type="term" value="P:establishment of integrated proviral latency"/>
    <property type="evidence" value="ECO:0007669"/>
    <property type="project" value="UniProtKB-KW"/>
</dbReference>
<feature type="domain" description="Tyr recombinase" evidence="10">
    <location>
        <begin position="188"/>
        <end position="364"/>
    </location>
</feature>
<keyword evidence="6" id="KW-1179">Viral genome integration</keyword>
<dbReference type="PANTHER" id="PTHR30629:SF2">
    <property type="entry name" value="PROPHAGE INTEGRASE INTS-RELATED"/>
    <property type="match status" value="1"/>
</dbReference>
<comment type="function">
    <text evidence="8">Integrase is necessary for integration of the phage into the host genome by site-specific recombination. In conjunction with excisionase, integrase is also necessary for excision of the prophage from the host genome.</text>
</comment>
<sequence>MAKRRKLPNGTGSIERVKKTVQGKTRLSQYRARLPAKYTKDGKKIQKDIGFFKTYNEALEALLNYKEPAKPITFKQLYNQFKNTNRFKKLTQKTKARYDNAFSKFESIHNTNIADITYTQLQAPLEEMEQEGYVKKINNELVKKDYSKDSIDRLRTVAKQVYTLAIKENIINYNLAAELEVGGLGVQREKEIFNKEEIETLFKSIPYNENAMHILILIFTGMRPGEYRLLEKPSIDLESNKIEDFGIKTETGKKRIMYIHPKIKPILEYLIKKSTTKYLVETESTKKAPVSDSYFNQNIYYPALDKANIPRRVPYSCRYTFATIAHFSGVKDKALQKLMGHKNFEVTANSYIQDLDQYVYKEFQKIE</sequence>
<proteinExistence type="inferred from homology"/>
<dbReference type="PANTHER" id="PTHR30629">
    <property type="entry name" value="PROPHAGE INTEGRASE"/>
    <property type="match status" value="1"/>
</dbReference>
<keyword evidence="5" id="KW-0233">DNA recombination</keyword>
<dbReference type="Pfam" id="PF00589">
    <property type="entry name" value="Phage_integrase"/>
    <property type="match status" value="1"/>
</dbReference>
<dbReference type="InterPro" id="IPR050808">
    <property type="entry name" value="Phage_Integrase"/>
</dbReference>
<dbReference type="Gene3D" id="1.10.443.10">
    <property type="entry name" value="Intergrase catalytic core"/>
    <property type="match status" value="1"/>
</dbReference>
<dbReference type="PROSITE" id="PS51900">
    <property type="entry name" value="CB"/>
    <property type="match status" value="1"/>
</dbReference>
<evidence type="ECO:0000256" key="8">
    <source>
        <dbReference type="ARBA" id="ARBA00049605"/>
    </source>
</evidence>
<evidence type="ECO:0000256" key="2">
    <source>
        <dbReference type="ARBA" id="ARBA00016082"/>
    </source>
</evidence>
<dbReference type="GO" id="GO:0003677">
    <property type="term" value="F:DNA binding"/>
    <property type="evidence" value="ECO:0007669"/>
    <property type="project" value="UniProtKB-UniRule"/>
</dbReference>
<evidence type="ECO:0000256" key="4">
    <source>
        <dbReference type="ARBA" id="ARBA00023125"/>
    </source>
</evidence>
<evidence type="ECO:0000256" key="7">
    <source>
        <dbReference type="ARBA" id="ARBA00023296"/>
    </source>
</evidence>
<dbReference type="InterPro" id="IPR002104">
    <property type="entry name" value="Integrase_catalytic"/>
</dbReference>
<keyword evidence="3" id="KW-0229">DNA integration</keyword>
<evidence type="ECO:0000256" key="6">
    <source>
        <dbReference type="ARBA" id="ARBA00023195"/>
    </source>
</evidence>
<dbReference type="InterPro" id="IPR011010">
    <property type="entry name" value="DNA_brk_join_enz"/>
</dbReference>
<evidence type="ECO:0000256" key="3">
    <source>
        <dbReference type="ARBA" id="ARBA00022908"/>
    </source>
</evidence>
<dbReference type="InterPro" id="IPR044068">
    <property type="entry name" value="CB"/>
</dbReference>
<dbReference type="EMBL" id="OQ890315">
    <property type="protein sequence ID" value="WLJ25726.1"/>
    <property type="molecule type" value="Genomic_DNA"/>
</dbReference>
<comment type="similarity">
    <text evidence="1">Belongs to the 'phage' integrase family.</text>
</comment>
<evidence type="ECO:0000256" key="1">
    <source>
        <dbReference type="ARBA" id="ARBA00008857"/>
    </source>
</evidence>